<dbReference type="Proteomes" id="UP000193467">
    <property type="component" value="Unassembled WGS sequence"/>
</dbReference>
<feature type="transmembrane region" description="Helical" evidence="8">
    <location>
        <begin position="207"/>
        <end position="225"/>
    </location>
</feature>
<organism evidence="10 11">
    <name type="scientific">Leucosporidium creatinivorum</name>
    <dbReference type="NCBI Taxonomy" id="106004"/>
    <lineage>
        <taxon>Eukaryota</taxon>
        <taxon>Fungi</taxon>
        <taxon>Dikarya</taxon>
        <taxon>Basidiomycota</taxon>
        <taxon>Pucciniomycotina</taxon>
        <taxon>Microbotryomycetes</taxon>
        <taxon>Leucosporidiales</taxon>
        <taxon>Leucosporidium</taxon>
    </lineage>
</organism>
<feature type="transmembrane region" description="Helical" evidence="8">
    <location>
        <begin position="538"/>
        <end position="556"/>
    </location>
</feature>
<dbReference type="OrthoDB" id="3900342at2759"/>
<evidence type="ECO:0000256" key="8">
    <source>
        <dbReference type="SAM" id="Phobius"/>
    </source>
</evidence>
<feature type="transmembrane region" description="Helical" evidence="8">
    <location>
        <begin position="379"/>
        <end position="398"/>
    </location>
</feature>
<dbReference type="InParanoid" id="A0A1Y2D2P5"/>
<feature type="transmembrane region" description="Helical" evidence="8">
    <location>
        <begin position="497"/>
        <end position="518"/>
    </location>
</feature>
<gene>
    <name evidence="10" type="ORF">BCR35DRAFT_310534</name>
</gene>
<dbReference type="InterPro" id="IPR050524">
    <property type="entry name" value="APC_YAT"/>
</dbReference>
<evidence type="ECO:0000256" key="2">
    <source>
        <dbReference type="ARBA" id="ARBA00022448"/>
    </source>
</evidence>
<feature type="transmembrane region" description="Helical" evidence="8">
    <location>
        <begin position="326"/>
        <end position="347"/>
    </location>
</feature>
<keyword evidence="3 8" id="KW-0812">Transmembrane</keyword>
<evidence type="ECO:0000256" key="1">
    <source>
        <dbReference type="ARBA" id="ARBA00004141"/>
    </source>
</evidence>
<feature type="transmembrane region" description="Helical" evidence="8">
    <location>
        <begin position="99"/>
        <end position="120"/>
    </location>
</feature>
<evidence type="ECO:0000256" key="5">
    <source>
        <dbReference type="ARBA" id="ARBA00022989"/>
    </source>
</evidence>
<feature type="transmembrane region" description="Helical" evidence="8">
    <location>
        <begin position="453"/>
        <end position="476"/>
    </location>
</feature>
<keyword evidence="4" id="KW-0029">Amino-acid transport</keyword>
<dbReference type="Gene3D" id="1.20.1740.10">
    <property type="entry name" value="Amino acid/polyamine transporter I"/>
    <property type="match status" value="1"/>
</dbReference>
<comment type="subcellular location">
    <subcellularLocation>
        <location evidence="1">Membrane</location>
        <topology evidence="1">Multi-pass membrane protein</topology>
    </subcellularLocation>
</comment>
<dbReference type="GO" id="GO:0015171">
    <property type="term" value="F:amino acid transmembrane transporter activity"/>
    <property type="evidence" value="ECO:0007669"/>
    <property type="project" value="TreeGrafter"/>
</dbReference>
<evidence type="ECO:0000313" key="11">
    <source>
        <dbReference type="Proteomes" id="UP000193467"/>
    </source>
</evidence>
<comment type="caution">
    <text evidence="10">The sequence shown here is derived from an EMBL/GenBank/DDBJ whole genome shotgun (WGS) entry which is preliminary data.</text>
</comment>
<dbReference type="PANTHER" id="PTHR43341">
    <property type="entry name" value="AMINO ACID PERMEASE"/>
    <property type="match status" value="1"/>
</dbReference>
<accession>A0A1Y2D2P5</accession>
<reference evidence="10 11" key="1">
    <citation type="submission" date="2016-07" db="EMBL/GenBank/DDBJ databases">
        <title>Pervasive Adenine N6-methylation of Active Genes in Fungi.</title>
        <authorList>
            <consortium name="DOE Joint Genome Institute"/>
            <person name="Mondo S.J."/>
            <person name="Dannebaum R.O."/>
            <person name="Kuo R.C."/>
            <person name="Labutti K."/>
            <person name="Haridas S."/>
            <person name="Kuo A."/>
            <person name="Salamov A."/>
            <person name="Ahrendt S.R."/>
            <person name="Lipzen A."/>
            <person name="Sullivan W."/>
            <person name="Andreopoulos W.B."/>
            <person name="Clum A."/>
            <person name="Lindquist E."/>
            <person name="Daum C."/>
            <person name="Ramamoorthy G.K."/>
            <person name="Gryganskyi A."/>
            <person name="Culley D."/>
            <person name="Magnuson J.K."/>
            <person name="James T.Y."/>
            <person name="O'Malley M.A."/>
            <person name="Stajich J.E."/>
            <person name="Spatafora J.W."/>
            <person name="Visel A."/>
            <person name="Grigoriev I.V."/>
        </authorList>
    </citation>
    <scope>NUCLEOTIDE SEQUENCE [LARGE SCALE GENOMIC DNA]</scope>
    <source>
        <strain evidence="10 11">62-1032</strain>
    </source>
</reference>
<keyword evidence="5 8" id="KW-1133">Transmembrane helix</keyword>
<feature type="transmembrane region" description="Helical" evidence="8">
    <location>
        <begin position="237"/>
        <end position="254"/>
    </location>
</feature>
<dbReference type="FunCoup" id="A0A1Y2D2P5">
    <property type="interactions" value="297"/>
</dbReference>
<feature type="transmembrane region" description="Helical" evidence="8">
    <location>
        <begin position="426"/>
        <end position="447"/>
    </location>
</feature>
<feature type="transmembrane region" description="Helical" evidence="8">
    <location>
        <begin position="180"/>
        <end position="201"/>
    </location>
</feature>
<sequence>MADELKTEKVVSAAPSANKETSSAATSNDNMQVSTTAAPVFYDPSQESRMTRLGLTLESFKRAPGSTGGIKIEGSSAVVEAMQDHHNPMLQQQITPSQLNMIAVGGSIGTGLFIGTGQALRNGGPAGVLIAWCIIGVMLINVTQALGEMCIMYPVSGGFYTLSVRFLDPAFGLAMGYNYAFQWFVTLPLEITAAAIVVSFWTEAVPAGVWITIFYLIIIIINLFGTRGYAVTEFWSSIFRLVIVAIFVLVGIVMNCGGGPSTGLYDHYIGGEFWRNPGAFANGFKGVCTVFVTAAFSFAGTELVGLAATETPNPRKSLPGAVKGTFWRIGCIYILSLLIIGLCVPWDTPALADGSDGTARTSPFVILVDLAGIRVLPHIMNAAICVSVMSIGMASVYAGSRVLTALAETGFAPKCFAMVDKAGRPLWSVVFNLAWGAIAYVSLASSGGTVFDWLLALSGLSTLFTWASICLCHIRFRAAWKFQGHSVEELPFKAIGGVYASWAGFVLIALVLVAQFYVAIWPIGGMDSEGSAVAYDFFLIWLGAPICLAMWIYAVIRFRRFSWLRLDEIDLDTGRKSWLTVEEMRLYRAERAAAPLYIRIYRALFSN</sequence>
<evidence type="ECO:0000256" key="6">
    <source>
        <dbReference type="ARBA" id="ARBA00023136"/>
    </source>
</evidence>
<keyword evidence="6 8" id="KW-0472">Membrane</keyword>
<keyword evidence="11" id="KW-1185">Reference proteome</keyword>
<feature type="domain" description="Amino acid permease/ SLC12A" evidence="9">
    <location>
        <begin position="100"/>
        <end position="560"/>
    </location>
</feature>
<evidence type="ECO:0000259" key="9">
    <source>
        <dbReference type="Pfam" id="PF00324"/>
    </source>
</evidence>
<name>A0A1Y2D2P5_9BASI</name>
<dbReference type="STRING" id="106004.A0A1Y2D2P5"/>
<feature type="transmembrane region" description="Helical" evidence="8">
    <location>
        <begin position="126"/>
        <end position="146"/>
    </location>
</feature>
<dbReference type="InterPro" id="IPR004840">
    <property type="entry name" value="Amino_acid_permease_CS"/>
</dbReference>
<evidence type="ECO:0000256" key="3">
    <source>
        <dbReference type="ARBA" id="ARBA00022692"/>
    </source>
</evidence>
<evidence type="ECO:0000313" key="10">
    <source>
        <dbReference type="EMBL" id="ORY53394.1"/>
    </source>
</evidence>
<dbReference type="PROSITE" id="PS00218">
    <property type="entry name" value="AMINO_ACID_PERMEASE_1"/>
    <property type="match status" value="1"/>
</dbReference>
<dbReference type="AlphaFoldDB" id="A0A1Y2D2P5"/>
<dbReference type="InterPro" id="IPR004841">
    <property type="entry name" value="AA-permease/SLC12A_dom"/>
</dbReference>
<dbReference type="EMBL" id="MCGR01000103">
    <property type="protein sequence ID" value="ORY53394.1"/>
    <property type="molecule type" value="Genomic_DNA"/>
</dbReference>
<dbReference type="PANTHER" id="PTHR43341:SF12">
    <property type="entry name" value="AMINO ACID TRANSPORTER (EUROFUNG)"/>
    <property type="match status" value="1"/>
</dbReference>
<feature type="compositionally biased region" description="Polar residues" evidence="7">
    <location>
        <begin position="18"/>
        <end position="30"/>
    </location>
</feature>
<evidence type="ECO:0000256" key="4">
    <source>
        <dbReference type="ARBA" id="ARBA00022970"/>
    </source>
</evidence>
<evidence type="ECO:0000256" key="7">
    <source>
        <dbReference type="SAM" id="MobiDB-lite"/>
    </source>
</evidence>
<keyword evidence="2" id="KW-0813">Transport</keyword>
<protein>
    <submittedName>
        <fullName evidence="10">APC amino acid permease</fullName>
    </submittedName>
</protein>
<proteinExistence type="predicted"/>
<feature type="transmembrane region" description="Helical" evidence="8">
    <location>
        <begin position="283"/>
        <end position="305"/>
    </location>
</feature>
<dbReference type="FunFam" id="1.20.1740.10:FF:000017">
    <property type="entry name" value="Amino acid permease"/>
    <property type="match status" value="1"/>
</dbReference>
<feature type="region of interest" description="Disordered" evidence="7">
    <location>
        <begin position="1"/>
        <end position="30"/>
    </location>
</feature>
<dbReference type="GO" id="GO:0016020">
    <property type="term" value="C:membrane"/>
    <property type="evidence" value="ECO:0007669"/>
    <property type="project" value="UniProtKB-SubCell"/>
</dbReference>
<dbReference type="Pfam" id="PF00324">
    <property type="entry name" value="AA_permease"/>
    <property type="match status" value="1"/>
</dbReference>